<dbReference type="OrthoDB" id="413581at2759"/>
<evidence type="ECO:0000256" key="1">
    <source>
        <dbReference type="ARBA" id="ARBA00022801"/>
    </source>
</evidence>
<keyword evidence="3" id="KW-0812">Transmembrane</keyword>
<feature type="transmembrane region" description="Helical" evidence="3">
    <location>
        <begin position="515"/>
        <end position="538"/>
    </location>
</feature>
<protein>
    <submittedName>
        <fullName evidence="5">Putative GCC2/GCS3 family protein</fullName>
    </submittedName>
</protein>
<keyword evidence="3" id="KW-1133">Transmembrane helix</keyword>
<dbReference type="InterPro" id="IPR017853">
    <property type="entry name" value="GH"/>
</dbReference>
<evidence type="ECO:0000256" key="2">
    <source>
        <dbReference type="ARBA" id="ARBA00023295"/>
    </source>
</evidence>
<dbReference type="VEuPathDB" id="GiardiaDB:QR46_3438"/>
<reference evidence="5 6" key="1">
    <citation type="journal article" date="2015" name="Mol. Biochem. Parasitol.">
        <title>Identification of polymorphic genes for use in assemblage B genotyping assays through comparative genomics of multiple assemblage B Giardia duodenalis isolates.</title>
        <authorList>
            <person name="Wielinga C."/>
            <person name="Thompson R.C."/>
            <person name="Monis P."/>
            <person name="Ryan U."/>
        </authorList>
    </citation>
    <scope>NUCLEOTIDE SEQUENCE [LARGE SCALE GENOMIC DNA]</scope>
    <source>
        <strain evidence="5 6">BAH15c1</strain>
    </source>
</reference>
<keyword evidence="2" id="KW-0326">Glycosidase</keyword>
<accession>A0A132NRH4</accession>
<organism evidence="5 6">
    <name type="scientific">Giardia duodenalis assemblage B</name>
    <dbReference type="NCBI Taxonomy" id="1394984"/>
    <lineage>
        <taxon>Eukaryota</taxon>
        <taxon>Metamonada</taxon>
        <taxon>Diplomonadida</taxon>
        <taxon>Hexamitidae</taxon>
        <taxon>Giardiinae</taxon>
        <taxon>Giardia</taxon>
    </lineage>
</organism>
<name>A0A132NRH4_GIAIN</name>
<dbReference type="AlphaFoldDB" id="A0A132NRH4"/>
<proteinExistence type="predicted"/>
<dbReference type="SUPFAM" id="SSF51445">
    <property type="entry name" value="(Trans)glycosidases"/>
    <property type="match status" value="1"/>
</dbReference>
<keyword evidence="1" id="KW-0378">Hydrolase</keyword>
<dbReference type="InterPro" id="IPR011641">
    <property type="entry name" value="Tyr-kin_ephrin_A/B_rcpt-like"/>
</dbReference>
<evidence type="ECO:0000259" key="4">
    <source>
        <dbReference type="PROSITE" id="PS51764"/>
    </source>
</evidence>
<dbReference type="PANTHER" id="PTHR46104:SF1">
    <property type="entry name" value="GENE 9195-RELATED"/>
    <property type="match status" value="1"/>
</dbReference>
<dbReference type="Proteomes" id="UP000070089">
    <property type="component" value="Unassembled WGS sequence"/>
</dbReference>
<dbReference type="Gene3D" id="2.10.50.10">
    <property type="entry name" value="Tumor Necrosis Factor Receptor, subunit A, domain 2"/>
    <property type="match status" value="2"/>
</dbReference>
<dbReference type="Pfam" id="PF07699">
    <property type="entry name" value="Ephrin_rec_like"/>
    <property type="match status" value="1"/>
</dbReference>
<dbReference type="SUPFAM" id="SSF57184">
    <property type="entry name" value="Growth factor receptor domain"/>
    <property type="match status" value="1"/>
</dbReference>
<evidence type="ECO:0000313" key="6">
    <source>
        <dbReference type="Proteomes" id="UP000070089"/>
    </source>
</evidence>
<sequence>MQGMHNSSSTCLPLSVTFILFWLFYPVFAGAAILGSVSGWFPINETFDTELFLGKRIVFRALDVAWTTTDATLKTVEDELNAIVSVNAIPVINWNPLLSDTYRDTLQAIEDGLHDDIIDTFFTLLNKTVQNTYCVVFFGTTCNSNGVYWSEDPELYIRVYKKLHIKGKTTGVADRIIWGWNIDITKFKAIEGNPYALNTTNLVHTPSEYFPGESYVNWIALQIINDDIHNWVDPEEPIRVGMGVASSLAPGKPVMLIGGTSSMVDNGRGEMVNSTTAKSTWLEEFVEAAYTHMDRTEGSAAMIKAIMLYNRESSLDTGFYNSVYGDVVTSISNNGVELFSYSVLETLFSDQIIAEPGSEPYIDEVSPIVAFGAICGPGERGQASSGTCAPCEAGTYSNKTGASECDLCPVGFYNEDVGQVECVPCPANKTTVHSGARLEEYCECAPGFVLRDANNTDAGCIQCQRNSYSKGGTSTCQQCPSGNRWPTGKSGVGCFCKRGTWDHKTEQCTTITSGFSASTSVTISISVGLILMLTAIFVN</sequence>
<gene>
    <name evidence="5" type="ORF">QR46_3438</name>
</gene>
<dbReference type="CDD" id="cd00185">
    <property type="entry name" value="TNFRSF"/>
    <property type="match status" value="1"/>
</dbReference>
<dbReference type="GO" id="GO:0004553">
    <property type="term" value="F:hydrolase activity, hydrolyzing O-glycosyl compounds"/>
    <property type="evidence" value="ECO:0007669"/>
    <property type="project" value="InterPro"/>
</dbReference>
<dbReference type="Gene3D" id="3.20.20.80">
    <property type="entry name" value="Glycosidases"/>
    <property type="match status" value="1"/>
</dbReference>
<comment type="caution">
    <text evidence="5">The sequence shown here is derived from an EMBL/GenBank/DDBJ whole genome shotgun (WGS) entry which is preliminary data.</text>
</comment>
<dbReference type="InterPro" id="IPR022790">
    <property type="entry name" value="GH26_dom"/>
</dbReference>
<feature type="domain" description="GH26" evidence="4">
    <location>
        <begin position="14"/>
        <end position="318"/>
    </location>
</feature>
<dbReference type="InterPro" id="IPR009030">
    <property type="entry name" value="Growth_fac_rcpt_cys_sf"/>
</dbReference>
<dbReference type="PROSITE" id="PS51764">
    <property type="entry name" value="GH26"/>
    <property type="match status" value="1"/>
</dbReference>
<evidence type="ECO:0000256" key="3">
    <source>
        <dbReference type="SAM" id="Phobius"/>
    </source>
</evidence>
<dbReference type="PANTHER" id="PTHR46104">
    <property type="entry name" value="GENE 9195-RELATED-RELATED"/>
    <property type="match status" value="1"/>
</dbReference>
<evidence type="ECO:0000313" key="5">
    <source>
        <dbReference type="EMBL" id="KWX12598.1"/>
    </source>
</evidence>
<dbReference type="EMBL" id="JXTI01000109">
    <property type="protein sequence ID" value="KWX12598.1"/>
    <property type="molecule type" value="Genomic_DNA"/>
</dbReference>
<dbReference type="SMART" id="SM01411">
    <property type="entry name" value="Ephrin_rec_like"/>
    <property type="match status" value="2"/>
</dbReference>
<keyword evidence="3" id="KW-0472">Membrane</keyword>